<keyword evidence="4 8" id="KW-0560">Oxidoreductase</keyword>
<keyword evidence="3 7" id="KW-0479">Metal-binding</keyword>
<evidence type="ECO:0000256" key="4">
    <source>
        <dbReference type="ARBA" id="ARBA00023002"/>
    </source>
</evidence>
<sequence>MTAKQPPAQHFCPHYPQPAAKRPSLLAMFLRKRRSWLDSLYERSYRMKMGEVHLPGVDVYMVNEPPLVRQVMEQADAFPKHAMLGEALRPLLGDSIFTTNGETWRRQRELMNPSFEAARVKLVFGRMRDAADAMVARLKAVPEGGVHDMEVEMTHVAADIILRTILSRPLESAEALQVFRAFERYQETAPRVMMPAFFGLRWLRPWGQIRRSRQAAAEIRALIEGLIRPRHDAYQAALHQATAAGTPAPTEEGGDILATLLMVRDAKTGQGFSFEELVDQVAMLFLAGHETSASAMSWALHLIANAPDVQERLHAEAARHLPGLGDDPGQLKELALSRNVFRETLRLFPPVGFLARESASTCPMRDKTVKAGASVVISPWLIQRHRELWARPDAFDPDRYAHEEDQQPLSTKESLRKAYLPFGMGPRVCIGAAFALQEAALVLSTVALHVRLAPVPGHVPEPVGRLTIRAENGIALKVHQRA</sequence>
<evidence type="ECO:0000256" key="8">
    <source>
        <dbReference type="RuleBase" id="RU000461"/>
    </source>
</evidence>
<evidence type="ECO:0000256" key="2">
    <source>
        <dbReference type="ARBA" id="ARBA00022617"/>
    </source>
</evidence>
<evidence type="ECO:0000256" key="6">
    <source>
        <dbReference type="ARBA" id="ARBA00023033"/>
    </source>
</evidence>
<dbReference type="PANTHER" id="PTHR24291:SF50">
    <property type="entry name" value="BIFUNCTIONAL ALBAFLAVENONE MONOOXYGENASE_TERPENE SYNTHASE"/>
    <property type="match status" value="1"/>
</dbReference>
<comment type="similarity">
    <text evidence="1 8">Belongs to the cytochrome P450 family.</text>
</comment>
<dbReference type="GO" id="GO:0016705">
    <property type="term" value="F:oxidoreductase activity, acting on paired donors, with incorporation or reduction of molecular oxygen"/>
    <property type="evidence" value="ECO:0007669"/>
    <property type="project" value="InterPro"/>
</dbReference>
<dbReference type="Pfam" id="PF00067">
    <property type="entry name" value="p450"/>
    <property type="match status" value="1"/>
</dbReference>
<evidence type="ECO:0000256" key="1">
    <source>
        <dbReference type="ARBA" id="ARBA00010617"/>
    </source>
</evidence>
<proteinExistence type="inferred from homology"/>
<dbReference type="SUPFAM" id="SSF48264">
    <property type="entry name" value="Cytochrome P450"/>
    <property type="match status" value="1"/>
</dbReference>
<dbReference type="RefSeq" id="WP_163458716.1">
    <property type="nucleotide sequence ID" value="NZ_JAAGOH010000020.1"/>
</dbReference>
<dbReference type="Gene3D" id="1.10.630.10">
    <property type="entry name" value="Cytochrome P450"/>
    <property type="match status" value="1"/>
</dbReference>
<keyword evidence="6 8" id="KW-0503">Monooxygenase</keyword>
<evidence type="ECO:0000256" key="7">
    <source>
        <dbReference type="PIRSR" id="PIRSR602401-1"/>
    </source>
</evidence>
<dbReference type="GO" id="GO:0005506">
    <property type="term" value="F:iron ion binding"/>
    <property type="evidence" value="ECO:0007669"/>
    <property type="project" value="InterPro"/>
</dbReference>
<accession>A0A7C9TNP0</accession>
<dbReference type="InterPro" id="IPR001128">
    <property type="entry name" value="Cyt_P450"/>
</dbReference>
<evidence type="ECO:0000313" key="10">
    <source>
        <dbReference type="Proteomes" id="UP000484255"/>
    </source>
</evidence>
<dbReference type="PANTHER" id="PTHR24291">
    <property type="entry name" value="CYTOCHROME P450 FAMILY 4"/>
    <property type="match status" value="1"/>
</dbReference>
<dbReference type="GO" id="GO:0020037">
    <property type="term" value="F:heme binding"/>
    <property type="evidence" value="ECO:0007669"/>
    <property type="project" value="InterPro"/>
</dbReference>
<dbReference type="PRINTS" id="PR00463">
    <property type="entry name" value="EP450I"/>
</dbReference>
<name>A0A7C9TNP0_9BURK</name>
<keyword evidence="2 7" id="KW-0349">Heme</keyword>
<gene>
    <name evidence="9" type="ORF">G3A44_15860</name>
</gene>
<feature type="binding site" description="axial binding residue" evidence="7">
    <location>
        <position position="429"/>
    </location>
    <ligand>
        <name>heme</name>
        <dbReference type="ChEBI" id="CHEBI:30413"/>
    </ligand>
    <ligandPart>
        <name>Fe</name>
        <dbReference type="ChEBI" id="CHEBI:18248"/>
    </ligandPart>
</feature>
<evidence type="ECO:0000256" key="3">
    <source>
        <dbReference type="ARBA" id="ARBA00022723"/>
    </source>
</evidence>
<comment type="caution">
    <text evidence="9">The sequence shown here is derived from an EMBL/GenBank/DDBJ whole genome shotgun (WGS) entry which is preliminary data.</text>
</comment>
<dbReference type="GO" id="GO:0004497">
    <property type="term" value="F:monooxygenase activity"/>
    <property type="evidence" value="ECO:0007669"/>
    <property type="project" value="UniProtKB-KW"/>
</dbReference>
<dbReference type="AlphaFoldDB" id="A0A7C9TNP0"/>
<protein>
    <submittedName>
        <fullName evidence="9">Cytochrome P450</fullName>
    </submittedName>
</protein>
<dbReference type="Proteomes" id="UP000484255">
    <property type="component" value="Unassembled WGS sequence"/>
</dbReference>
<keyword evidence="10" id="KW-1185">Reference proteome</keyword>
<dbReference type="InterPro" id="IPR036396">
    <property type="entry name" value="Cyt_P450_sf"/>
</dbReference>
<organism evidence="9 10">
    <name type="scientific">Ideonella livida</name>
    <dbReference type="NCBI Taxonomy" id="2707176"/>
    <lineage>
        <taxon>Bacteria</taxon>
        <taxon>Pseudomonadati</taxon>
        <taxon>Pseudomonadota</taxon>
        <taxon>Betaproteobacteria</taxon>
        <taxon>Burkholderiales</taxon>
        <taxon>Sphaerotilaceae</taxon>
        <taxon>Ideonella</taxon>
    </lineage>
</organism>
<dbReference type="InterPro" id="IPR050196">
    <property type="entry name" value="Cytochrome_P450_Monoox"/>
</dbReference>
<reference evidence="9 10" key="1">
    <citation type="submission" date="2020-02" db="EMBL/GenBank/DDBJ databases">
        <title>Ideonella bacterium strain TBM-1.</title>
        <authorList>
            <person name="Chen W.-M."/>
        </authorList>
    </citation>
    <scope>NUCLEOTIDE SEQUENCE [LARGE SCALE GENOMIC DNA]</scope>
    <source>
        <strain evidence="9 10">TBM-1</strain>
    </source>
</reference>
<dbReference type="InterPro" id="IPR002401">
    <property type="entry name" value="Cyt_P450_E_grp-I"/>
</dbReference>
<evidence type="ECO:0000313" key="9">
    <source>
        <dbReference type="EMBL" id="NDY92666.1"/>
    </source>
</evidence>
<dbReference type="PROSITE" id="PS00086">
    <property type="entry name" value="CYTOCHROME_P450"/>
    <property type="match status" value="1"/>
</dbReference>
<keyword evidence="5 7" id="KW-0408">Iron</keyword>
<evidence type="ECO:0000256" key="5">
    <source>
        <dbReference type="ARBA" id="ARBA00023004"/>
    </source>
</evidence>
<dbReference type="EMBL" id="JAAGOH010000020">
    <property type="protein sequence ID" value="NDY92666.1"/>
    <property type="molecule type" value="Genomic_DNA"/>
</dbReference>
<comment type="cofactor">
    <cofactor evidence="7">
        <name>heme</name>
        <dbReference type="ChEBI" id="CHEBI:30413"/>
    </cofactor>
</comment>
<dbReference type="InterPro" id="IPR017972">
    <property type="entry name" value="Cyt_P450_CS"/>
</dbReference>
<dbReference type="PRINTS" id="PR00385">
    <property type="entry name" value="P450"/>
</dbReference>